<dbReference type="Proteomes" id="UP001180487">
    <property type="component" value="Unassembled WGS sequence"/>
</dbReference>
<name>A0ABU2CAU8_9BURK</name>
<comment type="caution">
    <text evidence="2">The sequence shown here is derived from an EMBL/GenBank/DDBJ whole genome shotgun (WGS) entry which is preliminary data.</text>
</comment>
<feature type="region of interest" description="Disordered" evidence="1">
    <location>
        <begin position="526"/>
        <end position="559"/>
    </location>
</feature>
<feature type="compositionally biased region" description="Polar residues" evidence="1">
    <location>
        <begin position="527"/>
        <end position="554"/>
    </location>
</feature>
<protein>
    <submittedName>
        <fullName evidence="2">Uncharacterized protein</fullName>
    </submittedName>
</protein>
<organism evidence="2 3">
    <name type="scientific">Rhodoferax ferrireducens</name>
    <dbReference type="NCBI Taxonomy" id="192843"/>
    <lineage>
        <taxon>Bacteria</taxon>
        <taxon>Pseudomonadati</taxon>
        <taxon>Pseudomonadota</taxon>
        <taxon>Betaproteobacteria</taxon>
        <taxon>Burkholderiales</taxon>
        <taxon>Comamonadaceae</taxon>
        <taxon>Rhodoferax</taxon>
    </lineage>
</organism>
<evidence type="ECO:0000313" key="2">
    <source>
        <dbReference type="EMBL" id="MDR7378436.1"/>
    </source>
</evidence>
<dbReference type="RefSeq" id="WP_310374594.1">
    <property type="nucleotide sequence ID" value="NZ_JAVDXT010000003.1"/>
</dbReference>
<dbReference type="EMBL" id="JAVDXT010000003">
    <property type="protein sequence ID" value="MDR7378436.1"/>
    <property type="molecule type" value="Genomic_DNA"/>
</dbReference>
<sequence>MRAANGDKETGIQTIFDKDKVTADVQAQVQITQTFSQQAPLAVANYAASQMQPITDADKYLGLKEKQALAPDSLTAQQQEQLKQMEANGYTVDKATADLNNPQYQANYDTWKEGGTGRVIAHTVMGALGGGVSGALGAAAVASAAPTLNELQTSLQTGLVSAGLPASVAQGLATVAMQGVALGVGAVASGGSVTGATTALGVDANNRQLHPVETKLIKDNAKRFAQTVYGTSNPTAAQVEAATAMLANTAQNQLDNNMDGNVPYFKAANDFLQTLKVEYMQQNGTLTLAGTEGQQQLFYATVEQKNQPRLNQGLADPKITNLIVKTPLASAKTNSSSGPTPNANGCITAECAAGVLPTANDNRTGSQIDASLDRTTTNIALTPAVLAAGVAAAPTTLLGSMATGAALAGGNNVAVQLITTGTVNPTEAVIDTAAGAVLGAVGYGVTVGISNSLNGAAVAAEQKVINAARIENNVRADDTLQYVNNTAPINVPAVVTRSDNNFAATTNDKGALKAFINEQGDLVSANPAGTGSIQSQVRGGNSQNSSLISTTDPTSAEAPKVYGSQKIEIDTRNLQRDVNSGQAAQNIEIIPPSTVQEALENRVAEAQRRFDNNPSKNNSDSLKRARDDLANTQRDGECLISPCIPSTYIKITNGTTPTPAVIAPATQK</sequence>
<keyword evidence="3" id="KW-1185">Reference proteome</keyword>
<accession>A0ABU2CAU8</accession>
<evidence type="ECO:0000313" key="3">
    <source>
        <dbReference type="Proteomes" id="UP001180487"/>
    </source>
</evidence>
<proteinExistence type="predicted"/>
<gene>
    <name evidence="2" type="ORF">J2X19_003130</name>
</gene>
<evidence type="ECO:0000256" key="1">
    <source>
        <dbReference type="SAM" id="MobiDB-lite"/>
    </source>
</evidence>
<reference evidence="2 3" key="1">
    <citation type="submission" date="2023-07" db="EMBL/GenBank/DDBJ databases">
        <title>Sorghum-associated microbial communities from plants grown in Nebraska, USA.</title>
        <authorList>
            <person name="Schachtman D."/>
        </authorList>
    </citation>
    <scope>NUCLEOTIDE SEQUENCE [LARGE SCALE GENOMIC DNA]</scope>
    <source>
        <strain evidence="2 3">BE313</strain>
    </source>
</reference>